<evidence type="ECO:0000256" key="6">
    <source>
        <dbReference type="ARBA" id="ARBA00022989"/>
    </source>
</evidence>
<dbReference type="Pfam" id="PF00858">
    <property type="entry name" value="ASC"/>
    <property type="match status" value="1"/>
</dbReference>
<evidence type="ECO:0000256" key="12">
    <source>
        <dbReference type="RuleBase" id="RU000679"/>
    </source>
</evidence>
<keyword evidence="4 12" id="KW-0894">Sodium channel</keyword>
<protein>
    <submittedName>
        <fullName evidence="14">Uncharacterized protein</fullName>
    </submittedName>
</protein>
<keyword evidence="15" id="KW-1185">Reference proteome</keyword>
<dbReference type="GO" id="GO:0015280">
    <property type="term" value="F:ligand-gated sodium channel activity"/>
    <property type="evidence" value="ECO:0007669"/>
    <property type="project" value="TreeGrafter"/>
</dbReference>
<dbReference type="PROSITE" id="PS01206">
    <property type="entry name" value="ASC"/>
    <property type="match status" value="1"/>
</dbReference>
<feature type="transmembrane region" description="Helical" evidence="13">
    <location>
        <begin position="484"/>
        <end position="506"/>
    </location>
</feature>
<sequence>MWKKFNKYFNDYCEHSSIIGCNYVAEKRSKTERFLWITLIAIAIALSIYFIMEQYYKYDENPFIVSFATRERPIYTIPFPAITICPFTKADKSIFNYTDVIHRLWDKKPISNFEMQTTQYMTLLCDGDNDVDDIEDLLLENDTFTNHYYDRLDEIDTLEKLVEEFNCDFMGDFEDSFDCNEIFTPIILDGGICYTFNMLNREEIFRPKVYQYNHSHQVKWEPKSSWSVDDGYSADSGKFAYPRRALQSGADNALQVTLFARVQDNDYICNSDIGYSISVHLPSTIPQTKKDFFILPLDTNSQIILQPNLVTTSSTVKKYKIEDRQCFFSDERNLEYFVTYTQENCFLECLTNYTLQKCGCVNFFMPRENTTSICGNSRKDCLANAESEIKLVEINALLGKGKESSCNCLPLCNQLKYQANTSRYPWKWKELFRAHKKLRELMEYNETYIQKVHYSSLKIFFSSDQFLPSEKNELYGMFDFISNFGGLLGLFTGFSLLTAAEIVYYISIRLWCNKKLYNDISGPPEED</sequence>
<evidence type="ECO:0000313" key="14">
    <source>
        <dbReference type="EMBL" id="CAH1275636.1"/>
    </source>
</evidence>
<dbReference type="PANTHER" id="PTHR11690">
    <property type="entry name" value="AMILORIDE-SENSITIVE SODIUM CHANNEL-RELATED"/>
    <property type="match status" value="1"/>
</dbReference>
<dbReference type="GO" id="GO:0005886">
    <property type="term" value="C:plasma membrane"/>
    <property type="evidence" value="ECO:0007669"/>
    <property type="project" value="TreeGrafter"/>
</dbReference>
<feature type="transmembrane region" description="Helical" evidence="13">
    <location>
        <begin position="34"/>
        <end position="52"/>
    </location>
</feature>
<comment type="similarity">
    <text evidence="2 12">Belongs to the amiloride-sensitive sodium channel (TC 1.A.6) family.</text>
</comment>
<dbReference type="EMBL" id="OU898278">
    <property type="protein sequence ID" value="CAH1275636.1"/>
    <property type="molecule type" value="Genomic_DNA"/>
</dbReference>
<keyword evidence="7" id="KW-0915">Sodium</keyword>
<dbReference type="InterPro" id="IPR020903">
    <property type="entry name" value="ENaC_CS"/>
</dbReference>
<dbReference type="Gene3D" id="1.10.287.820">
    <property type="entry name" value="Acid-sensing ion channel domain"/>
    <property type="match status" value="1"/>
</dbReference>
<evidence type="ECO:0000256" key="11">
    <source>
        <dbReference type="ARBA" id="ARBA00023303"/>
    </source>
</evidence>
<evidence type="ECO:0000256" key="1">
    <source>
        <dbReference type="ARBA" id="ARBA00004141"/>
    </source>
</evidence>
<comment type="subcellular location">
    <subcellularLocation>
        <location evidence="1">Membrane</location>
        <topology evidence="1">Multi-pass membrane protein</topology>
    </subcellularLocation>
</comment>
<dbReference type="PRINTS" id="PR01078">
    <property type="entry name" value="AMINACHANNEL"/>
</dbReference>
<name>A0A9P0GYX4_DIABA</name>
<keyword evidence="6 13" id="KW-1133">Transmembrane helix</keyword>
<evidence type="ECO:0000256" key="7">
    <source>
        <dbReference type="ARBA" id="ARBA00023053"/>
    </source>
</evidence>
<dbReference type="InterPro" id="IPR001873">
    <property type="entry name" value="ENaC"/>
</dbReference>
<gene>
    <name evidence="14" type="ORF">DIABBA_LOCUS4985</name>
</gene>
<keyword evidence="3 12" id="KW-0813">Transport</keyword>
<evidence type="ECO:0000256" key="10">
    <source>
        <dbReference type="ARBA" id="ARBA00023201"/>
    </source>
</evidence>
<keyword evidence="9 13" id="KW-0472">Membrane</keyword>
<organism evidence="14 15">
    <name type="scientific">Diabrotica balteata</name>
    <name type="common">Banded cucumber beetle</name>
    <dbReference type="NCBI Taxonomy" id="107213"/>
    <lineage>
        <taxon>Eukaryota</taxon>
        <taxon>Metazoa</taxon>
        <taxon>Ecdysozoa</taxon>
        <taxon>Arthropoda</taxon>
        <taxon>Hexapoda</taxon>
        <taxon>Insecta</taxon>
        <taxon>Pterygota</taxon>
        <taxon>Neoptera</taxon>
        <taxon>Endopterygota</taxon>
        <taxon>Coleoptera</taxon>
        <taxon>Polyphaga</taxon>
        <taxon>Cucujiformia</taxon>
        <taxon>Chrysomeloidea</taxon>
        <taxon>Chrysomelidae</taxon>
        <taxon>Galerucinae</taxon>
        <taxon>Diabroticina</taxon>
        <taxon>Diabroticites</taxon>
        <taxon>Diabrotica</taxon>
    </lineage>
</organism>
<keyword evidence="10 12" id="KW-0739">Sodium transport</keyword>
<dbReference type="PANTHER" id="PTHR11690:SF288">
    <property type="entry name" value="AMILORIDE-SENSITIVE NA+ CHANNEL-RELATED"/>
    <property type="match status" value="1"/>
</dbReference>
<proteinExistence type="inferred from homology"/>
<keyword evidence="11 12" id="KW-0407">Ion channel</keyword>
<evidence type="ECO:0000256" key="2">
    <source>
        <dbReference type="ARBA" id="ARBA00007193"/>
    </source>
</evidence>
<evidence type="ECO:0000256" key="13">
    <source>
        <dbReference type="SAM" id="Phobius"/>
    </source>
</evidence>
<reference evidence="14" key="1">
    <citation type="submission" date="2022-01" db="EMBL/GenBank/DDBJ databases">
        <authorList>
            <person name="King R."/>
        </authorList>
    </citation>
    <scope>NUCLEOTIDE SEQUENCE</scope>
</reference>
<evidence type="ECO:0000256" key="3">
    <source>
        <dbReference type="ARBA" id="ARBA00022448"/>
    </source>
</evidence>
<evidence type="ECO:0000256" key="8">
    <source>
        <dbReference type="ARBA" id="ARBA00023065"/>
    </source>
</evidence>
<evidence type="ECO:0000256" key="4">
    <source>
        <dbReference type="ARBA" id="ARBA00022461"/>
    </source>
</evidence>
<evidence type="ECO:0000256" key="5">
    <source>
        <dbReference type="ARBA" id="ARBA00022692"/>
    </source>
</evidence>
<dbReference type="OrthoDB" id="6021021at2759"/>
<evidence type="ECO:0000256" key="9">
    <source>
        <dbReference type="ARBA" id="ARBA00023136"/>
    </source>
</evidence>
<keyword evidence="5 12" id="KW-0812">Transmembrane</keyword>
<evidence type="ECO:0000313" key="15">
    <source>
        <dbReference type="Proteomes" id="UP001153709"/>
    </source>
</evidence>
<dbReference type="AlphaFoldDB" id="A0A9P0GYX4"/>
<accession>A0A9P0GYX4</accession>
<dbReference type="Proteomes" id="UP001153709">
    <property type="component" value="Chromosome 3"/>
</dbReference>
<keyword evidence="8 12" id="KW-0406">Ion transport</keyword>
<dbReference type="Gene3D" id="1.10.287.770">
    <property type="entry name" value="YojJ-like"/>
    <property type="match status" value="1"/>
</dbReference>